<protein>
    <submittedName>
        <fullName evidence="2">Uncharacterized protein</fullName>
    </submittedName>
</protein>
<reference evidence="2" key="1">
    <citation type="submission" date="2023-06" db="EMBL/GenBank/DDBJ databases">
        <title>Genome sequence of Nocardioides sp. SOB44.</title>
        <authorList>
            <person name="Zhang G."/>
        </authorList>
    </citation>
    <scope>NUCLEOTIDE SEQUENCE</scope>
    <source>
        <strain evidence="2">SOB44</strain>
    </source>
</reference>
<dbReference type="RefSeq" id="WP_056678568.1">
    <property type="nucleotide sequence ID" value="NZ_JAULSC010000030.1"/>
</dbReference>
<gene>
    <name evidence="2" type="ORF">QWJ41_19290</name>
</gene>
<evidence type="ECO:0000256" key="1">
    <source>
        <dbReference type="SAM" id="MobiDB-lite"/>
    </source>
</evidence>
<dbReference type="Proteomes" id="UP001168363">
    <property type="component" value="Unassembled WGS sequence"/>
</dbReference>
<name>A0ABT8TV97_9ACTN</name>
<feature type="compositionally biased region" description="Basic residues" evidence="1">
    <location>
        <begin position="8"/>
        <end position="20"/>
    </location>
</feature>
<feature type="region of interest" description="Disordered" evidence="1">
    <location>
        <begin position="94"/>
        <end position="131"/>
    </location>
</feature>
<evidence type="ECO:0000313" key="2">
    <source>
        <dbReference type="EMBL" id="MDO3397879.1"/>
    </source>
</evidence>
<feature type="compositionally biased region" description="Low complexity" evidence="1">
    <location>
        <begin position="110"/>
        <end position="121"/>
    </location>
</feature>
<proteinExistence type="predicted"/>
<dbReference type="EMBL" id="JAULSC010000030">
    <property type="protein sequence ID" value="MDO3397879.1"/>
    <property type="molecule type" value="Genomic_DNA"/>
</dbReference>
<feature type="compositionally biased region" description="Gly residues" evidence="1">
    <location>
        <begin position="122"/>
        <end position="131"/>
    </location>
</feature>
<accession>A0ABT8TV97</accession>
<evidence type="ECO:0000313" key="3">
    <source>
        <dbReference type="Proteomes" id="UP001168363"/>
    </source>
</evidence>
<keyword evidence="3" id="KW-1185">Reference proteome</keyword>
<organism evidence="2 3">
    <name type="scientific">Nocardioides cremeus</name>
    <dbReference type="NCBI Taxonomy" id="3058044"/>
    <lineage>
        <taxon>Bacteria</taxon>
        <taxon>Bacillati</taxon>
        <taxon>Actinomycetota</taxon>
        <taxon>Actinomycetes</taxon>
        <taxon>Propionibacteriales</taxon>
        <taxon>Nocardioidaceae</taxon>
        <taxon>Nocardioides</taxon>
    </lineage>
</organism>
<feature type="compositionally biased region" description="Basic and acidic residues" evidence="1">
    <location>
        <begin position="94"/>
        <end position="109"/>
    </location>
</feature>
<sequence length="131" mass="13883">MSQQTMRQKARRDARSVTSKRRAALFERAKRLEDLAVQVMTAVGERDAAVAEAEKRAGAALREMTMVEGVTLREAVEWCGDQIGVREATRLRRLAENDQDAEKGDEDGARAPAATAAPAASGGAGAGTAVG</sequence>
<feature type="region of interest" description="Disordered" evidence="1">
    <location>
        <begin position="1"/>
        <end position="20"/>
    </location>
</feature>
<comment type="caution">
    <text evidence="2">The sequence shown here is derived from an EMBL/GenBank/DDBJ whole genome shotgun (WGS) entry which is preliminary data.</text>
</comment>